<evidence type="ECO:0000313" key="2">
    <source>
        <dbReference type="EMBL" id="KZT51062.1"/>
    </source>
</evidence>
<evidence type="ECO:0000256" key="1">
    <source>
        <dbReference type="SAM" id="MobiDB-lite"/>
    </source>
</evidence>
<proteinExistence type="predicted"/>
<dbReference type="Proteomes" id="UP000076842">
    <property type="component" value="Unassembled WGS sequence"/>
</dbReference>
<keyword evidence="3" id="KW-1185">Reference proteome</keyword>
<protein>
    <submittedName>
        <fullName evidence="2">Uncharacterized protein</fullName>
    </submittedName>
</protein>
<dbReference type="EMBL" id="KV424128">
    <property type="protein sequence ID" value="KZT51062.1"/>
    <property type="molecule type" value="Genomic_DNA"/>
</dbReference>
<feature type="compositionally biased region" description="Pro residues" evidence="1">
    <location>
        <begin position="42"/>
        <end position="54"/>
    </location>
</feature>
<reference evidence="2 3" key="1">
    <citation type="journal article" date="2016" name="Mol. Biol. Evol.">
        <title>Comparative Genomics of Early-Diverging Mushroom-Forming Fungi Provides Insights into the Origins of Lignocellulose Decay Capabilities.</title>
        <authorList>
            <person name="Nagy L.G."/>
            <person name="Riley R."/>
            <person name="Tritt A."/>
            <person name="Adam C."/>
            <person name="Daum C."/>
            <person name="Floudas D."/>
            <person name="Sun H."/>
            <person name="Yadav J.S."/>
            <person name="Pangilinan J."/>
            <person name="Larsson K.H."/>
            <person name="Matsuura K."/>
            <person name="Barry K."/>
            <person name="Labutti K."/>
            <person name="Kuo R."/>
            <person name="Ohm R.A."/>
            <person name="Bhattacharya S.S."/>
            <person name="Shirouzu T."/>
            <person name="Yoshinaga Y."/>
            <person name="Martin F.M."/>
            <person name="Grigoriev I.V."/>
            <person name="Hibbett D.S."/>
        </authorList>
    </citation>
    <scope>NUCLEOTIDE SEQUENCE [LARGE SCALE GENOMIC DNA]</scope>
    <source>
        <strain evidence="2 3">HHB12733</strain>
    </source>
</reference>
<sequence>MPHRFAPSAPRRPSQRASGTKRACSADGVLNPPPNARGLIRPPFPPPRLPPSPSPLSCERHEPCTYKAIPLPPHRPAAPSLPISHPAQAGRGSAQAPCC</sequence>
<gene>
    <name evidence="2" type="ORF">CALCODRAFT_153595</name>
</gene>
<accession>A0A165CMR7</accession>
<feature type="region of interest" description="Disordered" evidence="1">
    <location>
        <begin position="1"/>
        <end position="99"/>
    </location>
</feature>
<name>A0A165CMR7_9BASI</name>
<organism evidence="2 3">
    <name type="scientific">Calocera cornea HHB12733</name>
    <dbReference type="NCBI Taxonomy" id="1353952"/>
    <lineage>
        <taxon>Eukaryota</taxon>
        <taxon>Fungi</taxon>
        <taxon>Dikarya</taxon>
        <taxon>Basidiomycota</taxon>
        <taxon>Agaricomycotina</taxon>
        <taxon>Dacrymycetes</taxon>
        <taxon>Dacrymycetales</taxon>
        <taxon>Dacrymycetaceae</taxon>
        <taxon>Calocera</taxon>
    </lineage>
</organism>
<dbReference type="AlphaFoldDB" id="A0A165CMR7"/>
<dbReference type="InParanoid" id="A0A165CMR7"/>
<evidence type="ECO:0000313" key="3">
    <source>
        <dbReference type="Proteomes" id="UP000076842"/>
    </source>
</evidence>